<gene>
    <name evidence="1" type="ordered locus">Nmlp_3791</name>
</gene>
<evidence type="ECO:0000313" key="2">
    <source>
        <dbReference type="Proteomes" id="UP000011867"/>
    </source>
</evidence>
<dbReference type="STRING" id="268739.Nmlp_3791"/>
<dbReference type="Proteomes" id="UP000011867">
    <property type="component" value="Chromosome"/>
</dbReference>
<sequence length="448" mass="51144">MDSSELVAGLSQDILAYVMHGSFPERHVTRELKPDGLDERFDDYEALVRLHFVLKPGVVEFVEALPERLRNVKTGTETTTTVSRGRVDGRVDWPSTVKKRYSTNPRDSSLFVCDSRSESYDTAENVVLKRLLSIVYETLEQCAGYLRADYEWVTDRWRENLELVDVMRRTFERNVHVRRIRDPASYEPTERMLQRAENARTPLYTEAARLLRSYRESQAADPDAIAELLEETAITPDDEETLLELYVLFRFVDAIESLREESFTLSTIASDSQAVARMADDDAEITLYHDNSAGDRDLSFVPEHFEKGRSDLARSEMVQRETLDVLSAYFPDDDFRRSTGRPDVIVLEIDSGGRREYLVTEIKNSTNPGTIRSGIKETLEYLAFLRHDGEFVFGEDRSYFGSGWNGLLVVQDIEGTETASLSEQRSIRILQASEVESKLRAVLESVVG</sequence>
<keyword evidence="2" id="KW-1185">Reference proteome</keyword>
<reference evidence="1 2" key="1">
    <citation type="journal article" date="2013" name="Genome Announc.">
        <title>Genome of the haloarchaeon Natronomonas moolapensis, a neutrophilic member of a previously haloalkaliphilic genus.</title>
        <authorList>
            <person name="Dyall-Smith M.L."/>
            <person name="Pfeiffer F."/>
            <person name="Oberwinkler T."/>
            <person name="Klee K."/>
            <person name="Rampp M."/>
            <person name="Palm P."/>
            <person name="Gross K."/>
            <person name="Schuster S.C."/>
            <person name="Oesterhelt D."/>
        </authorList>
    </citation>
    <scope>NUCLEOTIDE SEQUENCE [LARGE SCALE GENOMIC DNA]</scope>
    <source>
        <strain evidence="2">DSM 18674 / JCM 14361 / 8.8.11</strain>
    </source>
</reference>
<name>M1XTT4_NATM8</name>
<dbReference type="EMBL" id="HF582854">
    <property type="protein sequence ID" value="CCQ37904.1"/>
    <property type="molecule type" value="Genomic_DNA"/>
</dbReference>
<dbReference type="GeneID" id="14652071"/>
<accession>M1XTT4</accession>
<evidence type="ECO:0000313" key="1">
    <source>
        <dbReference type="EMBL" id="CCQ37904.1"/>
    </source>
</evidence>
<dbReference type="eggNOG" id="arCOG08979">
    <property type="taxonomic scope" value="Archaea"/>
</dbReference>
<dbReference type="AlphaFoldDB" id="M1XTT4"/>
<protein>
    <submittedName>
        <fullName evidence="1">Uncharacterized protein</fullName>
    </submittedName>
</protein>
<proteinExistence type="predicted"/>
<dbReference type="KEGG" id="nmo:Nmlp_3791"/>
<dbReference type="OrthoDB" id="78091at2157"/>
<dbReference type="RefSeq" id="WP_015410631.1">
    <property type="nucleotide sequence ID" value="NC_020388.1"/>
</dbReference>
<organism evidence="1 2">
    <name type="scientific">Natronomonas moolapensis (strain DSM 18674 / CECT 7526 / JCM 14361 / 8.8.11)</name>
    <dbReference type="NCBI Taxonomy" id="268739"/>
    <lineage>
        <taxon>Archaea</taxon>
        <taxon>Methanobacteriati</taxon>
        <taxon>Methanobacteriota</taxon>
        <taxon>Stenosarchaea group</taxon>
        <taxon>Halobacteria</taxon>
        <taxon>Halobacteriales</taxon>
        <taxon>Natronomonadaceae</taxon>
        <taxon>Natronomonas</taxon>
    </lineage>
</organism>
<dbReference type="HOGENOM" id="CLU_048530_0_0_2"/>